<gene>
    <name evidence="1" type="ORF">NM208_g16974</name>
</gene>
<proteinExistence type="predicted"/>
<accession>A0ACC1RAF3</accession>
<reference evidence="1" key="1">
    <citation type="submission" date="2022-08" db="EMBL/GenBank/DDBJ databases">
        <title>Genome Sequence of Fusarium decemcellulare.</title>
        <authorList>
            <person name="Buettner E."/>
        </authorList>
    </citation>
    <scope>NUCLEOTIDE SEQUENCE</scope>
    <source>
        <strain evidence="1">Babe19</strain>
    </source>
</reference>
<name>A0ACC1RAF3_9HYPO</name>
<protein>
    <submittedName>
        <fullName evidence="1">Uncharacterized protein</fullName>
    </submittedName>
</protein>
<dbReference type="EMBL" id="JANRMS010005684">
    <property type="protein sequence ID" value="KAJ3501247.1"/>
    <property type="molecule type" value="Genomic_DNA"/>
</dbReference>
<comment type="caution">
    <text evidence="1">The sequence shown here is derived from an EMBL/GenBank/DDBJ whole genome shotgun (WGS) entry which is preliminary data.</text>
</comment>
<evidence type="ECO:0000313" key="1">
    <source>
        <dbReference type="EMBL" id="KAJ3501247.1"/>
    </source>
</evidence>
<dbReference type="Proteomes" id="UP001148629">
    <property type="component" value="Unassembled WGS sequence"/>
</dbReference>
<evidence type="ECO:0000313" key="2">
    <source>
        <dbReference type="Proteomes" id="UP001148629"/>
    </source>
</evidence>
<organism evidence="1 2">
    <name type="scientific">Fusarium decemcellulare</name>
    <dbReference type="NCBI Taxonomy" id="57161"/>
    <lineage>
        <taxon>Eukaryota</taxon>
        <taxon>Fungi</taxon>
        <taxon>Dikarya</taxon>
        <taxon>Ascomycota</taxon>
        <taxon>Pezizomycotina</taxon>
        <taxon>Sordariomycetes</taxon>
        <taxon>Hypocreomycetidae</taxon>
        <taxon>Hypocreales</taxon>
        <taxon>Nectriaceae</taxon>
        <taxon>Fusarium</taxon>
        <taxon>Fusarium decemcellulare species complex</taxon>
    </lineage>
</organism>
<keyword evidence="2" id="KW-1185">Reference proteome</keyword>
<sequence length="139" mass="15654">MTSLGTYLGIPTYRLQLPLSSIRSWMQMQPLLLLYVQHQRFQGEHSSKKHVAASSAPKSSQAAAVISGCVCIAAHMGEFAVLLDEGFFARAWSVLRRLLLIHQERSNATFRIRLKESWNPGPADLLPLARLCRPWQAVR</sequence>